<protein>
    <recommendedName>
        <fullName evidence="6 7">Small ribosomal subunit protein bS20</fullName>
    </recommendedName>
</protein>
<proteinExistence type="inferred from homology"/>
<keyword evidence="5 7" id="KW-0687">Ribonucleoprotein</keyword>
<keyword evidence="3 7" id="KW-0694">RNA-binding</keyword>
<evidence type="ECO:0000256" key="7">
    <source>
        <dbReference type="HAMAP-Rule" id="MF_00500"/>
    </source>
</evidence>
<evidence type="ECO:0000256" key="6">
    <source>
        <dbReference type="ARBA" id="ARBA00035136"/>
    </source>
</evidence>
<comment type="caution">
    <text evidence="9">The sequence shown here is derived from an EMBL/GenBank/DDBJ whole genome shotgun (WGS) entry which is preliminary data.</text>
</comment>
<dbReference type="Pfam" id="PF01649">
    <property type="entry name" value="Ribosomal_S20p"/>
    <property type="match status" value="1"/>
</dbReference>
<dbReference type="PANTHER" id="PTHR33398">
    <property type="entry name" value="30S RIBOSOMAL PROTEIN S20"/>
    <property type="match status" value="1"/>
</dbReference>
<comment type="function">
    <text evidence="7">Binds directly to 16S ribosomal RNA.</text>
</comment>
<evidence type="ECO:0000256" key="3">
    <source>
        <dbReference type="ARBA" id="ARBA00022884"/>
    </source>
</evidence>
<dbReference type="InterPro" id="IPR002583">
    <property type="entry name" value="Ribosomal_bS20"/>
</dbReference>
<keyword evidence="10" id="KW-1185">Reference proteome</keyword>
<evidence type="ECO:0000256" key="8">
    <source>
        <dbReference type="SAM" id="MobiDB-lite"/>
    </source>
</evidence>
<accession>A0ABS5BIP5</accession>
<dbReference type="EMBL" id="VBRA02000003">
    <property type="protein sequence ID" value="MBP3059216.1"/>
    <property type="molecule type" value="Genomic_DNA"/>
</dbReference>
<dbReference type="GO" id="GO:0005840">
    <property type="term" value="C:ribosome"/>
    <property type="evidence" value="ECO:0007669"/>
    <property type="project" value="UniProtKB-KW"/>
</dbReference>
<dbReference type="Gene3D" id="1.20.58.110">
    <property type="entry name" value="Ribosomal protein S20"/>
    <property type="match status" value="1"/>
</dbReference>
<dbReference type="HAMAP" id="MF_00500">
    <property type="entry name" value="Ribosomal_bS20"/>
    <property type="match status" value="1"/>
</dbReference>
<feature type="region of interest" description="Disordered" evidence="8">
    <location>
        <begin position="1"/>
        <end position="22"/>
    </location>
</feature>
<sequence>MANIKKQKKRNKTNEKRRLKNASFKSSIKTVVKKFKKSIISGSKEESFSYLNIINKKLDKSLSKGIYHSNFVSRNKSNLTKLFNNMDQFKN</sequence>
<dbReference type="Proteomes" id="UP001192346">
    <property type="component" value="Unassembled WGS sequence"/>
</dbReference>
<evidence type="ECO:0000313" key="9">
    <source>
        <dbReference type="EMBL" id="MBP3059216.1"/>
    </source>
</evidence>
<evidence type="ECO:0000256" key="2">
    <source>
        <dbReference type="ARBA" id="ARBA00022730"/>
    </source>
</evidence>
<evidence type="ECO:0000256" key="4">
    <source>
        <dbReference type="ARBA" id="ARBA00022980"/>
    </source>
</evidence>
<dbReference type="PANTHER" id="PTHR33398:SF1">
    <property type="entry name" value="SMALL RIBOSOMAL SUBUNIT PROTEIN BS20C"/>
    <property type="match status" value="1"/>
</dbReference>
<gene>
    <name evidence="7 9" type="primary">rpsT</name>
    <name evidence="9" type="ORF">FEF22_000220</name>
</gene>
<feature type="compositionally biased region" description="Basic residues" evidence="8">
    <location>
        <begin position="1"/>
        <end position="20"/>
    </location>
</feature>
<reference evidence="9" key="1">
    <citation type="submission" date="2019-10" db="EMBL/GenBank/DDBJ databases">
        <title>Whole Genome Sequencing and Characterization of Texas Phoenix Palm Decline Phytoplasma Belongs to Lethal Yellowing (16SrIV) Group.</title>
        <authorList>
            <person name="Bao M."/>
        </authorList>
    </citation>
    <scope>NUCLEOTIDE SEQUENCE [LARGE SCALE GENOMIC DNA]</scope>
    <source>
        <strain evidence="9">ACPD</strain>
    </source>
</reference>
<dbReference type="NCBIfam" id="TIGR00029">
    <property type="entry name" value="S20"/>
    <property type="match status" value="1"/>
</dbReference>
<dbReference type="InterPro" id="IPR036510">
    <property type="entry name" value="Ribosomal_bS20_sf"/>
</dbReference>
<evidence type="ECO:0000313" key="10">
    <source>
        <dbReference type="Proteomes" id="UP001192346"/>
    </source>
</evidence>
<comment type="similarity">
    <text evidence="1 7">Belongs to the bacterial ribosomal protein bS20 family.</text>
</comment>
<evidence type="ECO:0000256" key="5">
    <source>
        <dbReference type="ARBA" id="ARBA00023274"/>
    </source>
</evidence>
<dbReference type="SUPFAM" id="SSF46992">
    <property type="entry name" value="Ribosomal protein S20"/>
    <property type="match status" value="1"/>
</dbReference>
<keyword evidence="2 7" id="KW-0699">rRNA-binding</keyword>
<keyword evidence="4 7" id="KW-0689">Ribosomal protein</keyword>
<name>A0ABS5BIP5_9MOLU</name>
<organism evidence="9 10">
    <name type="scientific">Texas Phoenix palm phytoplasma</name>
    <dbReference type="NCBI Taxonomy" id="176709"/>
    <lineage>
        <taxon>Bacteria</taxon>
        <taxon>Bacillati</taxon>
        <taxon>Mycoplasmatota</taxon>
        <taxon>Mollicutes</taxon>
        <taxon>Acholeplasmatales</taxon>
        <taxon>Acholeplasmataceae</taxon>
        <taxon>Candidatus Phytoplasma</taxon>
        <taxon>16SrIV (Coconut lethal yellows group)</taxon>
    </lineage>
</organism>
<dbReference type="RefSeq" id="WP_138107784.1">
    <property type="nucleotide sequence ID" value="NZ_VBRA02000003.1"/>
</dbReference>
<evidence type="ECO:0000256" key="1">
    <source>
        <dbReference type="ARBA" id="ARBA00007634"/>
    </source>
</evidence>